<dbReference type="Proteomes" id="UP000828048">
    <property type="component" value="Chromosome 1"/>
</dbReference>
<organism evidence="1 2">
    <name type="scientific">Vaccinium darrowii</name>
    <dbReference type="NCBI Taxonomy" id="229202"/>
    <lineage>
        <taxon>Eukaryota</taxon>
        <taxon>Viridiplantae</taxon>
        <taxon>Streptophyta</taxon>
        <taxon>Embryophyta</taxon>
        <taxon>Tracheophyta</taxon>
        <taxon>Spermatophyta</taxon>
        <taxon>Magnoliopsida</taxon>
        <taxon>eudicotyledons</taxon>
        <taxon>Gunneridae</taxon>
        <taxon>Pentapetalae</taxon>
        <taxon>asterids</taxon>
        <taxon>Ericales</taxon>
        <taxon>Ericaceae</taxon>
        <taxon>Vaccinioideae</taxon>
        <taxon>Vaccinieae</taxon>
        <taxon>Vaccinium</taxon>
    </lineage>
</organism>
<dbReference type="EMBL" id="CM037151">
    <property type="protein sequence ID" value="KAH7843770.1"/>
    <property type="molecule type" value="Genomic_DNA"/>
</dbReference>
<protein>
    <submittedName>
        <fullName evidence="1">Uncharacterized protein</fullName>
    </submittedName>
</protein>
<evidence type="ECO:0000313" key="2">
    <source>
        <dbReference type="Proteomes" id="UP000828048"/>
    </source>
</evidence>
<gene>
    <name evidence="1" type="ORF">Vadar_020568</name>
</gene>
<comment type="caution">
    <text evidence="1">The sequence shown here is derived from an EMBL/GenBank/DDBJ whole genome shotgun (WGS) entry which is preliminary data.</text>
</comment>
<keyword evidence="2" id="KW-1185">Reference proteome</keyword>
<accession>A0ACB7XTI1</accession>
<reference evidence="1 2" key="1">
    <citation type="journal article" date="2021" name="Hortic Res">
        <title>High-quality reference genome and annotation aids understanding of berry development for evergreen blueberry (Vaccinium darrowii).</title>
        <authorList>
            <person name="Yu J."/>
            <person name="Hulse-Kemp A.M."/>
            <person name="Babiker E."/>
            <person name="Staton M."/>
        </authorList>
    </citation>
    <scope>NUCLEOTIDE SEQUENCE [LARGE SCALE GENOMIC DNA]</scope>
    <source>
        <strain evidence="2">cv. NJ 8807/NJ 8810</strain>
        <tissue evidence="1">Young leaf</tissue>
    </source>
</reference>
<sequence length="603" mass="66612">MSQPIATTLDEELSSRFKSFRLTEDELGEIDLDPDDIKASEEECRTSLFGKIISQKPVNLGGLKTTMGLVWGNPKNFRVIEIGKGIYQFIFPTETDTIRILNGKPWFFNNHFLILEKWNPKVQPVQYCFDYTPIWIQIWGLPIQYISKEVGMKIGNKVGLVDDVSIPITGSKDGRFVRVRVVMDISKPLKRGCMVKLSSATPLWVEFRYERLPSFCCYCGLVSHDTHSCDKRFFDMENDELKDSQYGAWIRASPATQPGRKRSSSPQADRHQPEGSKMASSENLASKRESQANISMRNSGDNGDEVRNAELAHKEMVAESTIRGSRLPSFSKTISKDITPAQKNALTVWTAKNPFNPYTISEAHLDKLSVNTITQPITHLHDPTQSQPIQSCQKPTQNDPSPNPTKQTSGPSLIKSQPITQNKALSPPIPHILTPEFHNPKSPTLIVPTSSPQLHTAFHRPPASHTLTSEIQPNPEIPATISDLNLVDAPITAAPAGISIANRQDAGTGMVVGAGKRTYQRKPKGNVSTDFAKGKSVHSSVKNGKRKIDALNLEVTNDSNSAPAIEGQCAKKNRISASADNISTAPSKGMVEVTSHKWSPMDQ</sequence>
<proteinExistence type="predicted"/>
<name>A0ACB7XTI1_9ERIC</name>
<evidence type="ECO:0000313" key="1">
    <source>
        <dbReference type="EMBL" id="KAH7843770.1"/>
    </source>
</evidence>